<dbReference type="Proteomes" id="UP000019116">
    <property type="component" value="Chromosome 5A"/>
</dbReference>
<accession>A0A3B6KK58</accession>
<feature type="compositionally biased region" description="Low complexity" evidence="1">
    <location>
        <begin position="33"/>
        <end position="42"/>
    </location>
</feature>
<feature type="compositionally biased region" description="Basic residues" evidence="1">
    <location>
        <begin position="111"/>
        <end position="143"/>
    </location>
</feature>
<evidence type="ECO:0000313" key="2">
    <source>
        <dbReference type="EnsemblPlants" id="TraesCS5A02G257600.2"/>
    </source>
</evidence>
<organism evidence="2">
    <name type="scientific">Triticum aestivum</name>
    <name type="common">Wheat</name>
    <dbReference type="NCBI Taxonomy" id="4565"/>
    <lineage>
        <taxon>Eukaryota</taxon>
        <taxon>Viridiplantae</taxon>
        <taxon>Streptophyta</taxon>
        <taxon>Embryophyta</taxon>
        <taxon>Tracheophyta</taxon>
        <taxon>Spermatophyta</taxon>
        <taxon>Magnoliopsida</taxon>
        <taxon>Liliopsida</taxon>
        <taxon>Poales</taxon>
        <taxon>Poaceae</taxon>
        <taxon>BOP clade</taxon>
        <taxon>Pooideae</taxon>
        <taxon>Triticodae</taxon>
        <taxon>Triticeae</taxon>
        <taxon>Triticinae</taxon>
        <taxon>Triticum</taxon>
    </lineage>
</organism>
<feature type="compositionally biased region" description="Basic residues" evidence="1">
    <location>
        <begin position="43"/>
        <end position="53"/>
    </location>
</feature>
<feature type="compositionally biased region" description="Basic residues" evidence="1">
    <location>
        <begin position="266"/>
        <end position="279"/>
    </location>
</feature>
<evidence type="ECO:0000256" key="1">
    <source>
        <dbReference type="SAM" id="MobiDB-lite"/>
    </source>
</evidence>
<feature type="region of interest" description="Disordered" evidence="1">
    <location>
        <begin position="1"/>
        <end position="56"/>
    </location>
</feature>
<evidence type="ECO:0000313" key="3">
    <source>
        <dbReference type="Proteomes" id="UP000019116"/>
    </source>
</evidence>
<sequence length="279" mass="30782">GRPRPRRREQPPQQDPPQERAALPVHTGVHGVPARARLPPGAARRHRGPPHVRVRSDSWDSGGAFFVPPLLEWCLTFCPYGRGTRYVQGSHGGVAGPGAAVRPADRDARRQERRRGRRVHRVLAAGHRPRPPRRRQGRGHRRYARELRRDRGAGGGEGRDGAQDRLPRRARAAGAGSARRRGWQPGQVRLRLRGRGQGQLPPLPRAAAAAGQGRGAHRLRQHAMGRLRGRAGRRGAVGARPGARGDRQGVQRGAHRRPPCPGVPARHLRRDHAVPPRRV</sequence>
<name>A0A3B6KK58_WHEAT</name>
<reference evidence="2" key="2">
    <citation type="submission" date="2018-10" db="UniProtKB">
        <authorList>
            <consortium name="EnsemblPlants"/>
        </authorList>
    </citation>
    <scope>IDENTIFICATION</scope>
</reference>
<feature type="compositionally biased region" description="Basic and acidic residues" evidence="1">
    <location>
        <begin position="144"/>
        <end position="167"/>
    </location>
</feature>
<reference evidence="2" key="1">
    <citation type="submission" date="2018-08" db="EMBL/GenBank/DDBJ databases">
        <authorList>
            <person name="Rossello M."/>
        </authorList>
    </citation>
    <scope>NUCLEOTIDE SEQUENCE [LARGE SCALE GENOMIC DNA]</scope>
    <source>
        <strain evidence="2">cv. Chinese Spring</strain>
    </source>
</reference>
<feature type="compositionally biased region" description="Basic residues" evidence="1">
    <location>
        <begin position="215"/>
        <end position="233"/>
    </location>
</feature>
<dbReference type="EnsemblPlants" id="TraesCS5A02G257600.2">
    <property type="protein sequence ID" value="TraesCS5A02G257600.2"/>
    <property type="gene ID" value="TraesCS5A02G257600"/>
</dbReference>
<dbReference type="Gramene" id="TraesCS5A03G0642100.2">
    <property type="protein sequence ID" value="TraesCS5A03G0642100.2.CDS"/>
    <property type="gene ID" value="TraesCS5A03G0642100"/>
</dbReference>
<feature type="region of interest" description="Disordered" evidence="1">
    <location>
        <begin position="92"/>
        <end position="279"/>
    </location>
</feature>
<proteinExistence type="predicted"/>
<dbReference type="Gramene" id="TraesCS5A02G257600.2">
    <property type="protein sequence ID" value="TraesCS5A02G257600.2"/>
    <property type="gene ID" value="TraesCS5A02G257600"/>
</dbReference>
<protein>
    <submittedName>
        <fullName evidence="2">Uncharacterized protein</fullName>
    </submittedName>
</protein>
<keyword evidence="3" id="KW-1185">Reference proteome</keyword>
<dbReference type="AlphaFoldDB" id="A0A3B6KK58"/>